<keyword evidence="1" id="KW-1133">Transmembrane helix</keyword>
<evidence type="ECO:0000313" key="3">
    <source>
        <dbReference type="Proteomes" id="UP000248340"/>
    </source>
</evidence>
<organism evidence="2 3">
    <name type="scientific">Aspergillus uvarum CBS 121591</name>
    <dbReference type="NCBI Taxonomy" id="1448315"/>
    <lineage>
        <taxon>Eukaryota</taxon>
        <taxon>Fungi</taxon>
        <taxon>Dikarya</taxon>
        <taxon>Ascomycota</taxon>
        <taxon>Pezizomycotina</taxon>
        <taxon>Eurotiomycetes</taxon>
        <taxon>Eurotiomycetidae</taxon>
        <taxon>Eurotiales</taxon>
        <taxon>Aspergillaceae</taxon>
        <taxon>Aspergillus</taxon>
        <taxon>Aspergillus subgen. Circumdati</taxon>
    </lineage>
</organism>
<keyword evidence="3" id="KW-1185">Reference proteome</keyword>
<evidence type="ECO:0000313" key="2">
    <source>
        <dbReference type="EMBL" id="PYH85022.1"/>
    </source>
</evidence>
<keyword evidence="1" id="KW-0812">Transmembrane</keyword>
<protein>
    <submittedName>
        <fullName evidence="2">Uncharacterized protein</fullName>
    </submittedName>
</protein>
<dbReference type="VEuPathDB" id="FungiDB:BO82DRAFT_198172"/>
<accession>A0A319E1M9</accession>
<reference evidence="2 3" key="1">
    <citation type="submission" date="2016-12" db="EMBL/GenBank/DDBJ databases">
        <title>The genomes of Aspergillus section Nigri reveals drivers in fungal speciation.</title>
        <authorList>
            <consortium name="DOE Joint Genome Institute"/>
            <person name="Vesth T.C."/>
            <person name="Nybo J."/>
            <person name="Theobald S."/>
            <person name="Brandl J."/>
            <person name="Frisvad J.C."/>
            <person name="Nielsen K.F."/>
            <person name="Lyhne E.K."/>
            <person name="Kogle M.E."/>
            <person name="Kuo A."/>
            <person name="Riley R."/>
            <person name="Clum A."/>
            <person name="Nolan M."/>
            <person name="Lipzen A."/>
            <person name="Salamov A."/>
            <person name="Henrissat B."/>
            <person name="Wiebenga A."/>
            <person name="De Vries R.P."/>
            <person name="Grigoriev I.V."/>
            <person name="Mortensen U.H."/>
            <person name="Andersen M.R."/>
            <person name="Baker S.E."/>
        </authorList>
    </citation>
    <scope>NUCLEOTIDE SEQUENCE [LARGE SCALE GENOMIC DNA]</scope>
    <source>
        <strain evidence="2 3">CBS 121591</strain>
    </source>
</reference>
<keyword evidence="1" id="KW-0472">Membrane</keyword>
<gene>
    <name evidence="2" type="ORF">BO82DRAFT_198172</name>
</gene>
<evidence type="ECO:0000256" key="1">
    <source>
        <dbReference type="SAM" id="Phobius"/>
    </source>
</evidence>
<dbReference type="RefSeq" id="XP_025495222.1">
    <property type="nucleotide sequence ID" value="XM_025630575.1"/>
</dbReference>
<name>A0A319E1M9_9EURO</name>
<dbReference type="GeneID" id="37133316"/>
<sequence>MFVILPFYFPLCILAWKQRPYLLPLICFFGFFLFLLYRISERHTVNILMGIDLSFLIRLRYFISIYLHCYNSYFSSICHVRADPPSCVTGMNSFSDTMKPRLRKADCDKLVPWY</sequence>
<dbReference type="AlphaFoldDB" id="A0A319E1M9"/>
<proteinExistence type="predicted"/>
<dbReference type="EMBL" id="KZ821681">
    <property type="protein sequence ID" value="PYH85022.1"/>
    <property type="molecule type" value="Genomic_DNA"/>
</dbReference>
<dbReference type="Proteomes" id="UP000248340">
    <property type="component" value="Unassembled WGS sequence"/>
</dbReference>
<feature type="transmembrane region" description="Helical" evidence="1">
    <location>
        <begin position="21"/>
        <end position="39"/>
    </location>
</feature>